<sequence>MKTPKIELIDLGESSTSSASNVKHSNKQLLASVTVKGSYKITKEWLWLIENLDDWNRFAWGSFLWHHSYGELRKIFGKIDDYVKANEDKQLKYTVSGFSAPFKIWIWEMFPYIRGKYSIRHNNKNIPRITRWGHIRRLTWVEVCDIYNVDKDELHRPKSRMHVSENEAVTEYYLSYIRYMNGDLSPIASPLRNNFRRHEVSSSGPSLSSTHSSHSQQPQPPQATLDPLTAEDFEIRIRRVEEELRKRSIYPGINMDSCIEYPLGTRGQKTQKRNKVCCGASSSTIDYEARLAEALGDLVSHHGLSFNDCSRVVPALSQNVIMVGVFLHLQLPEKGLGLIREILASLPAP</sequence>
<keyword evidence="3" id="KW-1185">Reference proteome</keyword>
<organism evidence="2 3">
    <name type="scientific">Lactuca virosa</name>
    <dbReference type="NCBI Taxonomy" id="75947"/>
    <lineage>
        <taxon>Eukaryota</taxon>
        <taxon>Viridiplantae</taxon>
        <taxon>Streptophyta</taxon>
        <taxon>Embryophyta</taxon>
        <taxon>Tracheophyta</taxon>
        <taxon>Spermatophyta</taxon>
        <taxon>Magnoliopsida</taxon>
        <taxon>eudicotyledons</taxon>
        <taxon>Gunneridae</taxon>
        <taxon>Pentapetalae</taxon>
        <taxon>asterids</taxon>
        <taxon>campanulids</taxon>
        <taxon>Asterales</taxon>
        <taxon>Asteraceae</taxon>
        <taxon>Cichorioideae</taxon>
        <taxon>Cichorieae</taxon>
        <taxon>Lactucinae</taxon>
        <taxon>Lactuca</taxon>
    </lineage>
</organism>
<accession>A0AAU9NCI0</accession>
<dbReference type="Proteomes" id="UP001157418">
    <property type="component" value="Unassembled WGS sequence"/>
</dbReference>
<dbReference type="AlphaFoldDB" id="A0AAU9NCI0"/>
<feature type="region of interest" description="Disordered" evidence="1">
    <location>
        <begin position="197"/>
        <end position="228"/>
    </location>
</feature>
<name>A0AAU9NCI0_9ASTR</name>
<evidence type="ECO:0008006" key="4">
    <source>
        <dbReference type="Google" id="ProtNLM"/>
    </source>
</evidence>
<feature type="compositionally biased region" description="Low complexity" evidence="1">
    <location>
        <begin position="201"/>
        <end position="217"/>
    </location>
</feature>
<evidence type="ECO:0000313" key="2">
    <source>
        <dbReference type="EMBL" id="CAH1433425.1"/>
    </source>
</evidence>
<dbReference type="PANTHER" id="PTHR48449:SF1">
    <property type="entry name" value="DUF1985 DOMAIN-CONTAINING PROTEIN"/>
    <property type="match status" value="1"/>
</dbReference>
<protein>
    <recommendedName>
        <fullName evidence="4">Aminotransferase-like plant mobile domain-containing protein</fullName>
    </recommendedName>
</protein>
<dbReference type="EMBL" id="CAKMRJ010003334">
    <property type="protein sequence ID" value="CAH1433425.1"/>
    <property type="molecule type" value="Genomic_DNA"/>
</dbReference>
<reference evidence="2 3" key="1">
    <citation type="submission" date="2022-01" db="EMBL/GenBank/DDBJ databases">
        <authorList>
            <person name="Xiong W."/>
            <person name="Schranz E."/>
        </authorList>
    </citation>
    <scope>NUCLEOTIDE SEQUENCE [LARGE SCALE GENOMIC DNA]</scope>
</reference>
<dbReference type="PANTHER" id="PTHR48449">
    <property type="entry name" value="DUF1985 DOMAIN-CONTAINING PROTEIN"/>
    <property type="match status" value="1"/>
</dbReference>
<comment type="caution">
    <text evidence="2">The sequence shown here is derived from an EMBL/GenBank/DDBJ whole genome shotgun (WGS) entry which is preliminary data.</text>
</comment>
<proteinExistence type="predicted"/>
<gene>
    <name evidence="2" type="ORF">LVIROSA_LOCUS20015</name>
</gene>
<evidence type="ECO:0000256" key="1">
    <source>
        <dbReference type="SAM" id="MobiDB-lite"/>
    </source>
</evidence>
<evidence type="ECO:0000313" key="3">
    <source>
        <dbReference type="Proteomes" id="UP001157418"/>
    </source>
</evidence>